<reference evidence="7" key="1">
    <citation type="submission" date="2022-01" db="UniProtKB">
        <authorList>
            <consortium name="EnsemblMetazoa"/>
        </authorList>
    </citation>
    <scope>IDENTIFICATION</scope>
</reference>
<feature type="transmembrane region" description="Helical" evidence="6">
    <location>
        <begin position="83"/>
        <end position="102"/>
    </location>
</feature>
<dbReference type="SUPFAM" id="SSF103481">
    <property type="entry name" value="Multidrug resistance efflux transporter EmrE"/>
    <property type="match status" value="1"/>
</dbReference>
<comment type="subcellular location">
    <subcellularLocation>
        <location evidence="1">Membrane</location>
        <topology evidence="1">Multi-pass membrane protein</topology>
    </subcellularLocation>
</comment>
<accession>A0A8I6RT37</accession>
<dbReference type="GO" id="GO:0016020">
    <property type="term" value="C:membrane"/>
    <property type="evidence" value="ECO:0007669"/>
    <property type="project" value="UniProtKB-SubCell"/>
</dbReference>
<comment type="similarity">
    <text evidence="2">Belongs to the TMEM234 family.</text>
</comment>
<sequence length="131" mass="14356">MTTSNFELIKLVLVGFLWGTTNVFLRTGSKGVENVKGDNNVSKTINEIVFLVTNLKYIVPFLLNQLGSLLYFVTLQSSNLTLVVPFVNSLTFAVTAITGWAFNEKMPDKNSLFGLALVTLGIACFTINSVN</sequence>
<dbReference type="AlphaFoldDB" id="A0A8I6RT37"/>
<evidence type="ECO:0000313" key="7">
    <source>
        <dbReference type="EnsemblMetazoa" id="XP_014250994.1"/>
    </source>
</evidence>
<evidence type="ECO:0000256" key="2">
    <source>
        <dbReference type="ARBA" id="ARBA00005977"/>
    </source>
</evidence>
<evidence type="ECO:0000256" key="5">
    <source>
        <dbReference type="ARBA" id="ARBA00023136"/>
    </source>
</evidence>
<feature type="transmembrane region" description="Helical" evidence="6">
    <location>
        <begin position="6"/>
        <end position="25"/>
    </location>
</feature>
<evidence type="ECO:0000313" key="8">
    <source>
        <dbReference type="Proteomes" id="UP000494040"/>
    </source>
</evidence>
<evidence type="ECO:0008006" key="9">
    <source>
        <dbReference type="Google" id="ProtNLM"/>
    </source>
</evidence>
<protein>
    <recommendedName>
        <fullName evidence="9">Transmembrane protein 234 homolog</fullName>
    </recommendedName>
</protein>
<dbReference type="KEGG" id="clec:106667519"/>
<organism evidence="7 8">
    <name type="scientific">Cimex lectularius</name>
    <name type="common">Bed bug</name>
    <name type="synonym">Acanthia lectularia</name>
    <dbReference type="NCBI Taxonomy" id="79782"/>
    <lineage>
        <taxon>Eukaryota</taxon>
        <taxon>Metazoa</taxon>
        <taxon>Ecdysozoa</taxon>
        <taxon>Arthropoda</taxon>
        <taxon>Hexapoda</taxon>
        <taxon>Insecta</taxon>
        <taxon>Pterygota</taxon>
        <taxon>Neoptera</taxon>
        <taxon>Paraneoptera</taxon>
        <taxon>Hemiptera</taxon>
        <taxon>Heteroptera</taxon>
        <taxon>Panheteroptera</taxon>
        <taxon>Cimicomorpha</taxon>
        <taxon>Cimicidae</taxon>
        <taxon>Cimex</taxon>
    </lineage>
</organism>
<dbReference type="PANTHER" id="PTHR28668:SF1">
    <property type="entry name" value="TRANSMEMBRANE PROTEIN 234"/>
    <property type="match status" value="1"/>
</dbReference>
<evidence type="ECO:0000256" key="1">
    <source>
        <dbReference type="ARBA" id="ARBA00004141"/>
    </source>
</evidence>
<feature type="transmembrane region" description="Helical" evidence="6">
    <location>
        <begin position="45"/>
        <end position="63"/>
    </location>
</feature>
<proteinExistence type="inferred from homology"/>
<keyword evidence="4 6" id="KW-1133">Transmembrane helix</keyword>
<dbReference type="InterPro" id="IPR037185">
    <property type="entry name" value="EmrE-like"/>
</dbReference>
<dbReference type="Pfam" id="PF10639">
    <property type="entry name" value="TMEM234"/>
    <property type="match status" value="1"/>
</dbReference>
<dbReference type="InterPro" id="IPR018908">
    <property type="entry name" value="TMEM234"/>
</dbReference>
<dbReference type="GeneID" id="106667519"/>
<dbReference type="Proteomes" id="UP000494040">
    <property type="component" value="Unassembled WGS sequence"/>
</dbReference>
<dbReference type="OrthoDB" id="43458at2759"/>
<evidence type="ECO:0000256" key="4">
    <source>
        <dbReference type="ARBA" id="ARBA00022989"/>
    </source>
</evidence>
<keyword evidence="5 6" id="KW-0472">Membrane</keyword>
<name>A0A8I6RT37_CIMLE</name>
<keyword evidence="8" id="KW-1185">Reference proteome</keyword>
<dbReference type="OMA" id="LGEWYAE"/>
<dbReference type="PANTHER" id="PTHR28668">
    <property type="entry name" value="TRANSMEMBRANE PROTEIN 234"/>
    <property type="match status" value="1"/>
</dbReference>
<keyword evidence="3 6" id="KW-0812">Transmembrane</keyword>
<evidence type="ECO:0000256" key="3">
    <source>
        <dbReference type="ARBA" id="ARBA00022692"/>
    </source>
</evidence>
<evidence type="ECO:0000256" key="6">
    <source>
        <dbReference type="SAM" id="Phobius"/>
    </source>
</evidence>
<dbReference type="Gene3D" id="1.10.3730.20">
    <property type="match status" value="1"/>
</dbReference>
<dbReference type="RefSeq" id="XP_014250994.1">
    <property type="nucleotide sequence ID" value="XM_014395508.2"/>
</dbReference>
<feature type="transmembrane region" description="Helical" evidence="6">
    <location>
        <begin position="111"/>
        <end position="130"/>
    </location>
</feature>
<dbReference type="EnsemblMetazoa" id="XM_014395508.2">
    <property type="protein sequence ID" value="XP_014250994.1"/>
    <property type="gene ID" value="LOC106667519"/>
</dbReference>